<evidence type="ECO:0000259" key="5">
    <source>
        <dbReference type="PROSITE" id="PS50076"/>
    </source>
</evidence>
<dbReference type="OrthoDB" id="10250354at2759"/>
<keyword evidence="2 3" id="KW-0040">ANK repeat</keyword>
<dbReference type="STRING" id="39966.A0A369JJK4"/>
<feature type="compositionally biased region" description="Basic and acidic residues" evidence="4">
    <location>
        <begin position="878"/>
        <end position="889"/>
    </location>
</feature>
<organism evidence="6 7">
    <name type="scientific">Hypsizygus marmoreus</name>
    <name type="common">White beech mushroom</name>
    <name type="synonym">Agaricus marmoreus</name>
    <dbReference type="NCBI Taxonomy" id="39966"/>
    <lineage>
        <taxon>Eukaryota</taxon>
        <taxon>Fungi</taxon>
        <taxon>Dikarya</taxon>
        <taxon>Basidiomycota</taxon>
        <taxon>Agaricomycotina</taxon>
        <taxon>Agaricomycetes</taxon>
        <taxon>Agaricomycetidae</taxon>
        <taxon>Agaricales</taxon>
        <taxon>Tricholomatineae</taxon>
        <taxon>Lyophyllaceae</taxon>
        <taxon>Hypsizygus</taxon>
    </lineage>
</organism>
<feature type="domain" description="J" evidence="5">
    <location>
        <begin position="9"/>
        <end position="66"/>
    </location>
</feature>
<dbReference type="PROSITE" id="PS50076">
    <property type="entry name" value="DNAJ_2"/>
    <property type="match status" value="1"/>
</dbReference>
<dbReference type="SMART" id="SM00248">
    <property type="entry name" value="ANK"/>
    <property type="match status" value="3"/>
</dbReference>
<evidence type="ECO:0000313" key="6">
    <source>
        <dbReference type="EMBL" id="RDB21512.1"/>
    </source>
</evidence>
<name>A0A369JJK4_HYPMA</name>
<dbReference type="InterPro" id="IPR002110">
    <property type="entry name" value="Ankyrin_rpt"/>
</dbReference>
<comment type="caution">
    <text evidence="6">The sequence shown here is derived from an EMBL/GenBank/DDBJ whole genome shotgun (WGS) entry which is preliminary data.</text>
</comment>
<feature type="region of interest" description="Disordered" evidence="4">
    <location>
        <begin position="643"/>
        <end position="792"/>
    </location>
</feature>
<feature type="compositionally biased region" description="Basic residues" evidence="4">
    <location>
        <begin position="749"/>
        <end position="759"/>
    </location>
</feature>
<dbReference type="SUPFAM" id="SSF48403">
    <property type="entry name" value="Ankyrin repeat"/>
    <property type="match status" value="1"/>
</dbReference>
<feature type="compositionally biased region" description="Basic and acidic residues" evidence="4">
    <location>
        <begin position="691"/>
        <end position="727"/>
    </location>
</feature>
<dbReference type="Gene3D" id="1.10.287.110">
    <property type="entry name" value="DnaJ domain"/>
    <property type="match status" value="1"/>
</dbReference>
<feature type="compositionally biased region" description="Low complexity" evidence="4">
    <location>
        <begin position="778"/>
        <end position="792"/>
    </location>
</feature>
<dbReference type="InterPro" id="IPR036770">
    <property type="entry name" value="Ankyrin_rpt-contain_sf"/>
</dbReference>
<dbReference type="PRINTS" id="PR00625">
    <property type="entry name" value="JDOMAIN"/>
</dbReference>
<feature type="compositionally biased region" description="Basic and acidic residues" evidence="4">
    <location>
        <begin position="490"/>
        <end position="601"/>
    </location>
</feature>
<dbReference type="Proteomes" id="UP000076154">
    <property type="component" value="Unassembled WGS sequence"/>
</dbReference>
<proteinExistence type="predicted"/>
<reference evidence="6" key="1">
    <citation type="submission" date="2018-04" db="EMBL/GenBank/DDBJ databases">
        <title>Whole genome sequencing of Hypsizygus marmoreus.</title>
        <authorList>
            <person name="Choi I.-G."/>
            <person name="Min B."/>
            <person name="Kim J.-G."/>
            <person name="Kim S."/>
            <person name="Oh Y.-L."/>
            <person name="Kong W.-S."/>
            <person name="Park H."/>
            <person name="Jeong J."/>
            <person name="Song E.-S."/>
        </authorList>
    </citation>
    <scope>NUCLEOTIDE SEQUENCE [LARGE SCALE GENOMIC DNA]</scope>
    <source>
        <strain evidence="6">51987-8</strain>
    </source>
</reference>
<evidence type="ECO:0000256" key="1">
    <source>
        <dbReference type="ARBA" id="ARBA00022737"/>
    </source>
</evidence>
<dbReference type="Pfam" id="PF12796">
    <property type="entry name" value="Ank_2"/>
    <property type="match status" value="1"/>
</dbReference>
<protein>
    <recommendedName>
        <fullName evidence="5">J domain-containing protein</fullName>
    </recommendedName>
</protein>
<dbReference type="InterPro" id="IPR036869">
    <property type="entry name" value="J_dom_sf"/>
</dbReference>
<evidence type="ECO:0000313" key="7">
    <source>
        <dbReference type="Proteomes" id="UP000076154"/>
    </source>
</evidence>
<dbReference type="EMBL" id="LUEZ02000055">
    <property type="protein sequence ID" value="RDB21512.1"/>
    <property type="molecule type" value="Genomic_DNA"/>
</dbReference>
<feature type="compositionally biased region" description="Basic and acidic residues" evidence="4">
    <location>
        <begin position="647"/>
        <end position="672"/>
    </location>
</feature>
<feature type="repeat" description="ANK" evidence="3">
    <location>
        <begin position="268"/>
        <end position="300"/>
    </location>
</feature>
<feature type="compositionally biased region" description="Low complexity" evidence="4">
    <location>
        <begin position="160"/>
        <end position="177"/>
    </location>
</feature>
<evidence type="ECO:0000256" key="4">
    <source>
        <dbReference type="SAM" id="MobiDB-lite"/>
    </source>
</evidence>
<keyword evidence="1" id="KW-0677">Repeat</keyword>
<dbReference type="InParanoid" id="A0A369JJK4"/>
<evidence type="ECO:0000256" key="3">
    <source>
        <dbReference type="PROSITE-ProRule" id="PRU00023"/>
    </source>
</evidence>
<keyword evidence="7" id="KW-1185">Reference proteome</keyword>
<dbReference type="InterPro" id="IPR001623">
    <property type="entry name" value="DnaJ_domain"/>
</dbReference>
<dbReference type="PANTHER" id="PTHR24126">
    <property type="entry name" value="ANKYRIN REPEAT, PH AND SEC7 DOMAIN CONTAINING PROTEIN SECG-RELATED"/>
    <property type="match status" value="1"/>
</dbReference>
<dbReference type="Pfam" id="PF00226">
    <property type="entry name" value="DnaJ"/>
    <property type="match status" value="1"/>
</dbReference>
<dbReference type="PROSITE" id="PS50088">
    <property type="entry name" value="ANK_REPEAT"/>
    <property type="match status" value="1"/>
</dbReference>
<dbReference type="SMART" id="SM00271">
    <property type="entry name" value="DnaJ"/>
    <property type="match status" value="1"/>
</dbReference>
<feature type="compositionally biased region" description="Basic residues" evidence="4">
    <location>
        <begin position="866"/>
        <end position="876"/>
    </location>
</feature>
<sequence length="936" mass="106527">MALKTEVIDAFNVLGIPPDSDEATASRAYKKLALLHHPDRNHGDSTSTARFQQIGEAWSVCTRHYENPGWSQARPAGSHFWSHHGPDYDSDFDDDDDDLPMDEEERREFFRFMFFEMFMDGGYTRSKGQRFRSQRSGGFGGGFDSFYSFPSAGSYQRSDNYSYSDSYSDSPRYRQSQTARQKKEKEKYEQRMRDFEKEIEAEERELERIEREKRLAAEKRVSAQAQAFELARAGKSLDVRGIIEKFDLDINAPERPSKQGKKQQQPSNFETILHVATSRCDPGLISFLLDKGASTTALNRDNLTPFHSSILSGNTDVVRFFLARRGKGSEGCHPSKAAADGRTPLQLAIASDSVPTVELMLKDATVHDVERCWEQSSLPVDIKHVLATKKGFIPRDNAAAGPPMSRKALLKAEAARKQAFLLEEKAKRISEERARAAENLRKKEERAAKRVLEEAAREEAQKQLEAEERAKAEEACRKKDEERQRIEFEARQRAEEEARHREREEALRKQEEERVRAREEALRKEQEERRRAEKVEAHRREEKEAQLKVEQEGRRAEQEARRKAEEARRWAEQEERRKVLEKEARQRIEREARQREAEARQKQIQARLKAEEEARLRKDEADRQVEEYQRKQALATAQARVAQDAAAAKKAEGLRRLKAQADEHEKQKRLREQAATQAAVPAQPSLSPVDSKQEEIMRKRAEQSARDKARSQRLREEKARLNAEKLAEVSPAPPPNPTTTNSTAESAIKKRKPRAKKANKLPQPNDPPHSVPNYPLTPSSLSSSPLSWSAEASYSTNLRASFHVDAPLSPPMTPENLQTCVIPDDLFSYERPTVQSLDRYEPSISSPAAGGHNFDKDSSNFAPRGRGWRGRGRGLGRGRGESAHSREYPDGQGSASRGRRRGGAHAALDREEELARKNLEIERLSAELAALRTGTS</sequence>
<feature type="region of interest" description="Disordered" evidence="4">
    <location>
        <begin position="490"/>
        <end position="628"/>
    </location>
</feature>
<feature type="compositionally biased region" description="Basic and acidic residues" evidence="4">
    <location>
        <begin position="608"/>
        <end position="628"/>
    </location>
</feature>
<feature type="region of interest" description="Disordered" evidence="4">
    <location>
        <begin position="838"/>
        <end position="912"/>
    </location>
</feature>
<feature type="compositionally biased region" description="Basic and acidic residues" evidence="4">
    <location>
        <begin position="181"/>
        <end position="190"/>
    </location>
</feature>
<gene>
    <name evidence="6" type="ORF">Hypma_011359</name>
</gene>
<evidence type="ECO:0000256" key="2">
    <source>
        <dbReference type="ARBA" id="ARBA00023043"/>
    </source>
</evidence>
<feature type="compositionally biased region" description="Low complexity" evidence="4">
    <location>
        <begin position="673"/>
        <end position="684"/>
    </location>
</feature>
<dbReference type="Gene3D" id="1.25.40.20">
    <property type="entry name" value="Ankyrin repeat-containing domain"/>
    <property type="match status" value="1"/>
</dbReference>
<dbReference type="AlphaFoldDB" id="A0A369JJK4"/>
<dbReference type="SUPFAM" id="SSF46565">
    <property type="entry name" value="Chaperone J-domain"/>
    <property type="match status" value="1"/>
</dbReference>
<accession>A0A369JJK4</accession>
<feature type="region of interest" description="Disordered" evidence="4">
    <location>
        <begin position="160"/>
        <end position="190"/>
    </location>
</feature>
<dbReference type="CDD" id="cd06257">
    <property type="entry name" value="DnaJ"/>
    <property type="match status" value="1"/>
</dbReference>